<evidence type="ECO:0000313" key="2">
    <source>
        <dbReference type="Proteomes" id="UP000691718"/>
    </source>
</evidence>
<sequence length="133" mass="14993">MQMNSNALRAYFRVKVGESGDFAYRAKIHRLFAELEPSITVTEQNMADRVRYIVRSNIFHGAELERLRCETVPSSDENITAEDAAPQVTEQPAHVDATGNPQLCFIQTMMEQSPRTLEEAIMGTHSTPLKIQP</sequence>
<dbReference type="OrthoDB" id="2194416at2759"/>
<dbReference type="AlphaFoldDB" id="A0A8S3W453"/>
<comment type="caution">
    <text evidence="1">The sequence shown here is derived from an EMBL/GenBank/DDBJ whole genome shotgun (WGS) entry which is preliminary data.</text>
</comment>
<keyword evidence="2" id="KW-1185">Reference proteome</keyword>
<dbReference type="EMBL" id="CAJQZP010000117">
    <property type="protein sequence ID" value="CAG4939566.1"/>
    <property type="molecule type" value="Genomic_DNA"/>
</dbReference>
<accession>A0A8S3W453</accession>
<proteinExistence type="predicted"/>
<organism evidence="1 2">
    <name type="scientific">Parnassius apollo</name>
    <name type="common">Apollo butterfly</name>
    <name type="synonym">Papilio apollo</name>
    <dbReference type="NCBI Taxonomy" id="110799"/>
    <lineage>
        <taxon>Eukaryota</taxon>
        <taxon>Metazoa</taxon>
        <taxon>Ecdysozoa</taxon>
        <taxon>Arthropoda</taxon>
        <taxon>Hexapoda</taxon>
        <taxon>Insecta</taxon>
        <taxon>Pterygota</taxon>
        <taxon>Neoptera</taxon>
        <taxon>Endopterygota</taxon>
        <taxon>Lepidoptera</taxon>
        <taxon>Glossata</taxon>
        <taxon>Ditrysia</taxon>
        <taxon>Papilionoidea</taxon>
        <taxon>Papilionidae</taxon>
        <taxon>Parnassiinae</taxon>
        <taxon>Parnassini</taxon>
        <taxon>Parnassius</taxon>
        <taxon>Parnassius</taxon>
    </lineage>
</organism>
<dbReference type="Proteomes" id="UP000691718">
    <property type="component" value="Unassembled WGS sequence"/>
</dbReference>
<protein>
    <submittedName>
        <fullName evidence="1">(apollo) hypothetical protein</fullName>
    </submittedName>
</protein>
<reference evidence="1" key="1">
    <citation type="submission" date="2021-04" db="EMBL/GenBank/DDBJ databases">
        <authorList>
            <person name="Tunstrom K."/>
        </authorList>
    </citation>
    <scope>NUCLEOTIDE SEQUENCE</scope>
</reference>
<name>A0A8S3W453_PARAO</name>
<gene>
    <name evidence="1" type="ORF">PAPOLLO_LOCUS1853</name>
</gene>
<evidence type="ECO:0000313" key="1">
    <source>
        <dbReference type="EMBL" id="CAG4939566.1"/>
    </source>
</evidence>